<proteinExistence type="predicted"/>
<evidence type="ECO:0008006" key="3">
    <source>
        <dbReference type="Google" id="ProtNLM"/>
    </source>
</evidence>
<protein>
    <recommendedName>
        <fullName evidence="3">DHHW protein</fullName>
    </recommendedName>
</protein>
<name>A0A9D1UAW3_9FIRM</name>
<dbReference type="Pfam" id="PF14286">
    <property type="entry name" value="DHHW"/>
    <property type="match status" value="1"/>
</dbReference>
<dbReference type="Proteomes" id="UP000824265">
    <property type="component" value="Unassembled WGS sequence"/>
</dbReference>
<dbReference type="AlphaFoldDB" id="A0A9D1UAW3"/>
<sequence>MDEKRNAILTVAIICAMLLVFTAADLFNGDRIYSETENRVLASRPEFSQESVKSGEFGAAYEEYITDQFVGRDKWIGIKTASDILMQKKDINGVYLGQDGYLIEQHLPSAYESVQVTKRTALLEKLVHDWNAKVMLVPTADNVLTDKLPANAAYYDQEALLAYVEEQIGESHYIDVFSVLKEHSQEEIYYRTDHHWTSLGAYYGYSVWAQALGVRPYDYSVSRMRTASEDFLGTLHSRLNLPMKGDEITYFPETIKRPVTVTYDFEETMDTYYQESYLETKNKYGFFLDDNHAFTEIHTSYRNGKTLFVIKDSYANSLIPLLTPHYQTIYVVDLRYLNGSLYEFMQTYEPEGGMDVLVVYNCIHFLEDFQYYE</sequence>
<evidence type="ECO:0000313" key="1">
    <source>
        <dbReference type="EMBL" id="HIW81134.1"/>
    </source>
</evidence>
<organism evidence="1 2">
    <name type="scientific">Candidatus Acetatifactor stercoripullorum</name>
    <dbReference type="NCBI Taxonomy" id="2838414"/>
    <lineage>
        <taxon>Bacteria</taxon>
        <taxon>Bacillati</taxon>
        <taxon>Bacillota</taxon>
        <taxon>Clostridia</taxon>
        <taxon>Lachnospirales</taxon>
        <taxon>Lachnospiraceae</taxon>
        <taxon>Acetatifactor</taxon>
    </lineage>
</organism>
<reference evidence="1" key="1">
    <citation type="journal article" date="2021" name="PeerJ">
        <title>Extensive microbial diversity within the chicken gut microbiome revealed by metagenomics and culture.</title>
        <authorList>
            <person name="Gilroy R."/>
            <person name="Ravi A."/>
            <person name="Getino M."/>
            <person name="Pursley I."/>
            <person name="Horton D.L."/>
            <person name="Alikhan N.F."/>
            <person name="Baker D."/>
            <person name="Gharbi K."/>
            <person name="Hall N."/>
            <person name="Watson M."/>
            <person name="Adriaenssens E.M."/>
            <person name="Foster-Nyarko E."/>
            <person name="Jarju S."/>
            <person name="Secka A."/>
            <person name="Antonio M."/>
            <person name="Oren A."/>
            <person name="Chaudhuri R.R."/>
            <person name="La Ragione R."/>
            <person name="Hildebrand F."/>
            <person name="Pallen M.J."/>
        </authorList>
    </citation>
    <scope>NUCLEOTIDE SEQUENCE</scope>
    <source>
        <strain evidence="1">CHK195-6426</strain>
    </source>
</reference>
<evidence type="ECO:0000313" key="2">
    <source>
        <dbReference type="Proteomes" id="UP000824265"/>
    </source>
</evidence>
<accession>A0A9D1UAW3</accession>
<dbReference type="InterPro" id="IPR025945">
    <property type="entry name" value="DHHW"/>
</dbReference>
<comment type="caution">
    <text evidence="1">The sequence shown here is derived from an EMBL/GenBank/DDBJ whole genome shotgun (WGS) entry which is preliminary data.</text>
</comment>
<gene>
    <name evidence="1" type="ORF">H9742_06315</name>
</gene>
<dbReference type="EMBL" id="DXGH01000035">
    <property type="protein sequence ID" value="HIW81134.1"/>
    <property type="molecule type" value="Genomic_DNA"/>
</dbReference>
<reference evidence="1" key="2">
    <citation type="submission" date="2021-04" db="EMBL/GenBank/DDBJ databases">
        <authorList>
            <person name="Gilroy R."/>
        </authorList>
    </citation>
    <scope>NUCLEOTIDE SEQUENCE</scope>
    <source>
        <strain evidence="1">CHK195-6426</strain>
    </source>
</reference>